<feature type="domain" description="Polysaccharide biosynthesis protein CapD-like" evidence="3">
    <location>
        <begin position="294"/>
        <end position="578"/>
    </location>
</feature>
<dbReference type="SUPFAM" id="SSF51735">
    <property type="entry name" value="NAD(P)-binding Rossmann-fold domains"/>
    <property type="match status" value="2"/>
</dbReference>
<evidence type="ECO:0000259" key="3">
    <source>
        <dbReference type="Pfam" id="PF02719"/>
    </source>
</evidence>
<feature type="transmembrane region" description="Helical" evidence="2">
    <location>
        <begin position="46"/>
        <end position="71"/>
    </location>
</feature>
<dbReference type="EMBL" id="JBHPBY010000405">
    <property type="protein sequence ID" value="MFC1853019.1"/>
    <property type="molecule type" value="Genomic_DNA"/>
</dbReference>
<evidence type="ECO:0000256" key="1">
    <source>
        <dbReference type="ARBA" id="ARBA00007430"/>
    </source>
</evidence>
<dbReference type="InterPro" id="IPR036291">
    <property type="entry name" value="NAD(P)-bd_dom_sf"/>
</dbReference>
<gene>
    <name evidence="4" type="ORF">ACFL27_22710</name>
</gene>
<feature type="transmembrane region" description="Helical" evidence="2">
    <location>
        <begin position="117"/>
        <end position="135"/>
    </location>
</feature>
<dbReference type="Pfam" id="PF02719">
    <property type="entry name" value="Polysacc_synt_2"/>
    <property type="match status" value="1"/>
</dbReference>
<dbReference type="CDD" id="cd05237">
    <property type="entry name" value="UDP_invert_4-6DH_SDR_e"/>
    <property type="match status" value="1"/>
</dbReference>
<keyword evidence="2" id="KW-1133">Transmembrane helix</keyword>
<dbReference type="InterPro" id="IPR003869">
    <property type="entry name" value="Polysac_CapD-like"/>
</dbReference>
<dbReference type="Proteomes" id="UP001594351">
    <property type="component" value="Unassembled WGS sequence"/>
</dbReference>
<feature type="transmembrane region" description="Helical" evidence="2">
    <location>
        <begin position="83"/>
        <end position="105"/>
    </location>
</feature>
<dbReference type="InterPro" id="IPR051203">
    <property type="entry name" value="Polysaccharide_Synthase-Rel"/>
</dbReference>
<evidence type="ECO:0000256" key="2">
    <source>
        <dbReference type="SAM" id="Phobius"/>
    </source>
</evidence>
<dbReference type="PANTHER" id="PTHR43318:SF1">
    <property type="entry name" value="POLYSACCHARIDE BIOSYNTHESIS PROTEIN EPSC-RELATED"/>
    <property type="match status" value="1"/>
</dbReference>
<comment type="similarity">
    <text evidence="1">Belongs to the polysaccharide synthase family.</text>
</comment>
<dbReference type="PANTHER" id="PTHR43318">
    <property type="entry name" value="UDP-N-ACETYLGLUCOSAMINE 4,6-DEHYDRATASE"/>
    <property type="match status" value="1"/>
</dbReference>
<evidence type="ECO:0000313" key="4">
    <source>
        <dbReference type="EMBL" id="MFC1853019.1"/>
    </source>
</evidence>
<reference evidence="4 5" key="1">
    <citation type="submission" date="2024-09" db="EMBL/GenBank/DDBJ databases">
        <title>Laminarin stimulates single cell rates of sulfate reduction while oxygen inhibits transcriptomic activity in coastal marine sediment.</title>
        <authorList>
            <person name="Lindsay M."/>
            <person name="Orcutt B."/>
            <person name="Emerson D."/>
            <person name="Stepanauskas R."/>
            <person name="D'Angelo T."/>
        </authorList>
    </citation>
    <scope>NUCLEOTIDE SEQUENCE [LARGE SCALE GENOMIC DNA]</scope>
    <source>
        <strain evidence="4">SAG AM-311-K15</strain>
    </source>
</reference>
<feature type="transmembrane region" description="Helical" evidence="2">
    <location>
        <begin position="15"/>
        <end position="40"/>
    </location>
</feature>
<keyword evidence="5" id="KW-1185">Reference proteome</keyword>
<evidence type="ECO:0000313" key="5">
    <source>
        <dbReference type="Proteomes" id="UP001594351"/>
    </source>
</evidence>
<organism evidence="4 5">
    <name type="scientific">candidate division CSSED10-310 bacterium</name>
    <dbReference type="NCBI Taxonomy" id="2855610"/>
    <lineage>
        <taxon>Bacteria</taxon>
        <taxon>Bacteria division CSSED10-310</taxon>
    </lineage>
</organism>
<proteinExistence type="inferred from homology"/>
<accession>A0ABV6Z3N6</accession>
<sequence length="621" mass="69976">MTVKALLQPTRTKRIVFFLTGDIMLLTIALASAFCIRFEFSFPDQFIPIFTGWLPVILCVKILLFHFFRLYSFTWTFIGIKELVSIGNACFFSSAVIYLLNMLTFQMLHRGVFMPRSVILIDFILSLLLIGNFRVSKRLYYEALKKQQVGKRTLIIGAGPTGERLVREFLRSDEIRFMPVAFVDDDPNKLGARIHGVKVVGNTADIPRVVAQTGAKMAIIAITTAKHSLIHRLFTILSDCGIKDIKVFPHLNQLPTRSISIKDIHDIKLEDLLYRDAVETDLDLIRKFLQNKIILVTGAAGSIGSEIVRQSLLYHPAKVIVFDIDETEVYNLMLQIKPRARVSTEVVPFIGDVRQARTLEKLFSTHKPQVVFHAAAYKHVPMMELFPQEALDTNFLGTYNLANHAVKCKVDSFVNISTDKAVNPSSVMGATKRLAEMVCSTLDRRNGTRFVSVRFGNVLGSRGSVVPLFLEQIRKGGPVTVTHPEVERYFMTIPEAVSLVFQASAMGNGGEVYVLDMGEPVRIIKIAEDLIKLNGMEPYTDVNIEFVGLRPGEKMFEELLTAEEGTTSTEHHKIFVARNNSQFNEAELNDFVSKTQSMFVNGNQNIRSFLSEHVPFCQLKK</sequence>
<name>A0ABV6Z3N6_UNCC1</name>
<protein>
    <submittedName>
        <fullName evidence="4">Polysaccharide biosynthesis protein</fullName>
    </submittedName>
</protein>
<comment type="caution">
    <text evidence="4">The sequence shown here is derived from an EMBL/GenBank/DDBJ whole genome shotgun (WGS) entry which is preliminary data.</text>
</comment>
<dbReference type="Pfam" id="PF13727">
    <property type="entry name" value="CoA_binding_3"/>
    <property type="match status" value="1"/>
</dbReference>
<keyword evidence="2" id="KW-0812">Transmembrane</keyword>
<keyword evidence="2" id="KW-0472">Membrane</keyword>
<dbReference type="Gene3D" id="3.40.50.720">
    <property type="entry name" value="NAD(P)-binding Rossmann-like Domain"/>
    <property type="match status" value="2"/>
</dbReference>